<dbReference type="GO" id="GO:0005886">
    <property type="term" value="C:plasma membrane"/>
    <property type="evidence" value="ECO:0007669"/>
    <property type="project" value="TreeGrafter"/>
</dbReference>
<dbReference type="Pfam" id="PF00209">
    <property type="entry name" value="SNF"/>
    <property type="match status" value="1"/>
</dbReference>
<dbReference type="SUPFAM" id="SSF161070">
    <property type="entry name" value="SNF-like"/>
    <property type="match status" value="1"/>
</dbReference>
<accession>A0A4Z2FVB1</accession>
<gene>
    <name evidence="8" type="primary">SLC6A1_1</name>
    <name evidence="8" type="ORF">EYF80_045206</name>
</gene>
<evidence type="ECO:0000256" key="4">
    <source>
        <dbReference type="ARBA" id="ARBA00022989"/>
    </source>
</evidence>
<evidence type="ECO:0000256" key="3">
    <source>
        <dbReference type="ARBA" id="ARBA00022692"/>
    </source>
</evidence>
<dbReference type="GO" id="GO:0035725">
    <property type="term" value="P:sodium ion transmembrane transport"/>
    <property type="evidence" value="ECO:0007669"/>
    <property type="project" value="TreeGrafter"/>
</dbReference>
<reference evidence="8 9" key="1">
    <citation type="submission" date="2019-03" db="EMBL/GenBank/DDBJ databases">
        <title>First draft genome of Liparis tanakae, snailfish: a comprehensive survey of snailfish specific genes.</title>
        <authorList>
            <person name="Kim W."/>
            <person name="Song I."/>
            <person name="Jeong J.-H."/>
            <person name="Kim D."/>
            <person name="Kim S."/>
            <person name="Ryu S."/>
            <person name="Song J.Y."/>
            <person name="Lee S.K."/>
        </authorList>
    </citation>
    <scope>NUCLEOTIDE SEQUENCE [LARGE SCALE GENOMIC DNA]</scope>
    <source>
        <tissue evidence="8">Muscle</tissue>
    </source>
</reference>
<dbReference type="AlphaFoldDB" id="A0A4Z2FVB1"/>
<keyword evidence="5 7" id="KW-0472">Membrane</keyword>
<feature type="transmembrane region" description="Helical" evidence="7">
    <location>
        <begin position="127"/>
        <end position="149"/>
    </location>
</feature>
<dbReference type="EMBL" id="SRLO01000894">
    <property type="protein sequence ID" value="TNN44604.1"/>
    <property type="molecule type" value="Genomic_DNA"/>
</dbReference>
<dbReference type="OrthoDB" id="8759543at2759"/>
<evidence type="ECO:0000256" key="5">
    <source>
        <dbReference type="ARBA" id="ARBA00023136"/>
    </source>
</evidence>
<evidence type="ECO:0000313" key="9">
    <source>
        <dbReference type="Proteomes" id="UP000314294"/>
    </source>
</evidence>
<dbReference type="PANTHER" id="PTHR11616:SF316">
    <property type="entry name" value="SOLUTE CARRIER FAMILY 6 MEMBER 1"/>
    <property type="match status" value="1"/>
</dbReference>
<evidence type="ECO:0000256" key="6">
    <source>
        <dbReference type="SAM" id="MobiDB-lite"/>
    </source>
</evidence>
<organism evidence="8 9">
    <name type="scientific">Liparis tanakae</name>
    <name type="common">Tanaka's snailfish</name>
    <dbReference type="NCBI Taxonomy" id="230148"/>
    <lineage>
        <taxon>Eukaryota</taxon>
        <taxon>Metazoa</taxon>
        <taxon>Chordata</taxon>
        <taxon>Craniata</taxon>
        <taxon>Vertebrata</taxon>
        <taxon>Euteleostomi</taxon>
        <taxon>Actinopterygii</taxon>
        <taxon>Neopterygii</taxon>
        <taxon>Teleostei</taxon>
        <taxon>Neoteleostei</taxon>
        <taxon>Acanthomorphata</taxon>
        <taxon>Eupercaria</taxon>
        <taxon>Perciformes</taxon>
        <taxon>Cottioidei</taxon>
        <taxon>Cottales</taxon>
        <taxon>Liparidae</taxon>
        <taxon>Liparis</taxon>
    </lineage>
</organism>
<evidence type="ECO:0000256" key="1">
    <source>
        <dbReference type="ARBA" id="ARBA00004141"/>
    </source>
</evidence>
<evidence type="ECO:0000256" key="7">
    <source>
        <dbReference type="SAM" id="Phobius"/>
    </source>
</evidence>
<feature type="transmembrane region" description="Helical" evidence="7">
    <location>
        <begin position="14"/>
        <end position="32"/>
    </location>
</feature>
<feature type="transmembrane region" description="Helical" evidence="7">
    <location>
        <begin position="90"/>
        <end position="107"/>
    </location>
</feature>
<feature type="transmembrane region" description="Helical" evidence="7">
    <location>
        <begin position="44"/>
        <end position="69"/>
    </location>
</feature>
<dbReference type="GO" id="GO:0006865">
    <property type="term" value="P:amino acid transport"/>
    <property type="evidence" value="ECO:0007669"/>
    <property type="project" value="TreeGrafter"/>
</dbReference>
<dbReference type="PANTHER" id="PTHR11616">
    <property type="entry name" value="SODIUM/CHLORIDE DEPENDENT TRANSPORTER"/>
    <property type="match status" value="1"/>
</dbReference>
<comment type="subcellular location">
    <subcellularLocation>
        <location evidence="1">Membrane</location>
        <topology evidence="1">Multi-pass membrane protein</topology>
    </subcellularLocation>
</comment>
<proteinExistence type="predicted"/>
<dbReference type="PRINTS" id="PR00176">
    <property type="entry name" value="NANEUSMPORT"/>
</dbReference>
<dbReference type="InterPro" id="IPR037272">
    <property type="entry name" value="SNS_sf"/>
</dbReference>
<comment type="caution">
    <text evidence="8">The sequence shown here is derived from an EMBL/GenBank/DDBJ whole genome shotgun (WGS) entry which is preliminary data.</text>
</comment>
<sequence>MDEYPLVLRKRKKIFILIVCFISFIIGISNITQGGLYVFKLFDYYSASGMCLLYLVFFETVSISWFYGADRFYDNIEDMIGYRPCGWWKLCWKYFTPLICLGVFTFSAIEMTPLTLGKYVYPMWGQVIGWCMACSSMILIPGYFIYMLCFTKGSIKQRWQKMTTSREDERPSKNKGCAHTASVAEAHV</sequence>
<name>A0A4Z2FVB1_9TELE</name>
<dbReference type="PROSITE" id="PS50267">
    <property type="entry name" value="NA_NEUROTRAN_SYMP_3"/>
    <property type="match status" value="1"/>
</dbReference>
<dbReference type="InterPro" id="IPR000175">
    <property type="entry name" value="Na/ntran_symport"/>
</dbReference>
<feature type="region of interest" description="Disordered" evidence="6">
    <location>
        <begin position="163"/>
        <end position="188"/>
    </location>
</feature>
<evidence type="ECO:0000313" key="8">
    <source>
        <dbReference type="EMBL" id="TNN44604.1"/>
    </source>
</evidence>
<evidence type="ECO:0000256" key="2">
    <source>
        <dbReference type="ARBA" id="ARBA00022448"/>
    </source>
</evidence>
<keyword evidence="3 7" id="KW-0812">Transmembrane</keyword>
<keyword evidence="2" id="KW-0813">Transport</keyword>
<protein>
    <submittedName>
        <fullName evidence="8">Sodium-and chloride-dependent GABA transporter 1</fullName>
    </submittedName>
</protein>
<keyword evidence="4 7" id="KW-1133">Transmembrane helix</keyword>
<dbReference type="Proteomes" id="UP000314294">
    <property type="component" value="Unassembled WGS sequence"/>
</dbReference>
<keyword evidence="9" id="KW-1185">Reference proteome</keyword>